<dbReference type="InterPro" id="IPR036388">
    <property type="entry name" value="WH-like_DNA-bd_sf"/>
</dbReference>
<dbReference type="STRING" id="553469.SAMN04487947_0427"/>
<dbReference type="RefSeq" id="WP_394328037.1">
    <property type="nucleotide sequence ID" value="NZ_FOYT01000001.1"/>
</dbReference>
<gene>
    <name evidence="2" type="ORF">SAMN04487947_0427</name>
</gene>
<evidence type="ECO:0000259" key="1">
    <source>
        <dbReference type="Pfam" id="PF03551"/>
    </source>
</evidence>
<dbReference type="InterPro" id="IPR005149">
    <property type="entry name" value="Tscrpt_reg_PadR_N"/>
</dbReference>
<evidence type="ECO:0000313" key="3">
    <source>
        <dbReference type="Proteomes" id="UP000198531"/>
    </source>
</evidence>
<evidence type="ECO:0000313" key="2">
    <source>
        <dbReference type="EMBL" id="SFR36164.1"/>
    </source>
</evidence>
<sequence>MTNCPVCGARIDGFSARAPGRRTADPCGHELGFQPASELMFQNTESSETVESNEENPNAGCRLITDGGRPEPVGIIEEFIRDNVDAGDWCVYSAKRVAKETELTGQEAGYWFSRIVGADPRFDPIDLEDDVHIERFNTNSSVVRWKVERYETEQGTKRLVADGGVRWGDLTEFQQRCLQEAIAFERAHDEPPIGLDLKEATSEFYETETNHGRLYPNLDTLVGYGLIEKGQVDRRSNYYAPTPAGRELVRRAAEDAVTRVLGGEVSGIAVTDGGEN</sequence>
<reference evidence="3" key="1">
    <citation type="submission" date="2016-10" db="EMBL/GenBank/DDBJ databases">
        <authorList>
            <person name="Varghese N."/>
            <person name="Submissions S."/>
        </authorList>
    </citation>
    <scope>NUCLEOTIDE SEQUENCE [LARGE SCALE GENOMIC DNA]</scope>
    <source>
        <strain evidence="3">CGMCC 1.7736</strain>
    </source>
</reference>
<protein>
    <submittedName>
        <fullName evidence="2">Transcriptional regulator PadR-like family protein</fullName>
    </submittedName>
</protein>
<dbReference type="Proteomes" id="UP000198531">
    <property type="component" value="Unassembled WGS sequence"/>
</dbReference>
<keyword evidence="3" id="KW-1185">Reference proteome</keyword>
<organism evidence="2 3">
    <name type="scientific">Halogeometricum rufum</name>
    <dbReference type="NCBI Taxonomy" id="553469"/>
    <lineage>
        <taxon>Archaea</taxon>
        <taxon>Methanobacteriati</taxon>
        <taxon>Methanobacteriota</taxon>
        <taxon>Stenosarchaea group</taxon>
        <taxon>Halobacteria</taxon>
        <taxon>Halobacteriales</taxon>
        <taxon>Haloferacaceae</taxon>
        <taxon>Halogeometricum</taxon>
    </lineage>
</organism>
<dbReference type="EMBL" id="FOYT01000001">
    <property type="protein sequence ID" value="SFR36164.1"/>
    <property type="molecule type" value="Genomic_DNA"/>
</dbReference>
<name>A0A1I6G1U1_9EURY</name>
<dbReference type="AlphaFoldDB" id="A0A1I6G1U1"/>
<dbReference type="Pfam" id="PF03551">
    <property type="entry name" value="PadR"/>
    <property type="match status" value="1"/>
</dbReference>
<dbReference type="InterPro" id="IPR036390">
    <property type="entry name" value="WH_DNA-bd_sf"/>
</dbReference>
<feature type="domain" description="Transcription regulator PadR N-terminal" evidence="1">
    <location>
        <begin position="189"/>
        <end position="249"/>
    </location>
</feature>
<proteinExistence type="predicted"/>
<dbReference type="SUPFAM" id="SSF46785">
    <property type="entry name" value="Winged helix' DNA-binding domain"/>
    <property type="match status" value="1"/>
</dbReference>
<accession>A0A1I6G1U1</accession>
<dbReference type="Gene3D" id="1.10.10.10">
    <property type="entry name" value="Winged helix-like DNA-binding domain superfamily/Winged helix DNA-binding domain"/>
    <property type="match status" value="1"/>
</dbReference>